<dbReference type="Proteomes" id="UP000803884">
    <property type="component" value="Unassembled WGS sequence"/>
</dbReference>
<dbReference type="GeneID" id="96005393"/>
<dbReference type="EMBL" id="JAAQHG020000010">
    <property type="protein sequence ID" value="KAL1587503.1"/>
    <property type="molecule type" value="Genomic_DNA"/>
</dbReference>
<feature type="signal peptide" evidence="1">
    <location>
        <begin position="1"/>
        <end position="18"/>
    </location>
</feature>
<dbReference type="AlphaFoldDB" id="A0AB34KRZ7"/>
<organism evidence="3 4">
    <name type="scientific">Cladosporium halotolerans</name>
    <dbReference type="NCBI Taxonomy" id="1052096"/>
    <lineage>
        <taxon>Eukaryota</taxon>
        <taxon>Fungi</taxon>
        <taxon>Dikarya</taxon>
        <taxon>Ascomycota</taxon>
        <taxon>Pezizomycotina</taxon>
        <taxon>Dothideomycetes</taxon>
        <taxon>Dothideomycetidae</taxon>
        <taxon>Cladosporiales</taxon>
        <taxon>Cladosporiaceae</taxon>
        <taxon>Cladosporium</taxon>
    </lineage>
</organism>
<reference evidence="3 4" key="1">
    <citation type="journal article" date="2020" name="Microbiol. Resour. Announc.">
        <title>Draft Genome Sequence of a Cladosporium Species Isolated from the Mesophotic Ascidian Didemnum maculosum.</title>
        <authorList>
            <person name="Gioti A."/>
            <person name="Siaperas R."/>
            <person name="Nikolaivits E."/>
            <person name="Le Goff G."/>
            <person name="Ouazzani J."/>
            <person name="Kotoulas G."/>
            <person name="Topakas E."/>
        </authorList>
    </citation>
    <scope>NUCLEOTIDE SEQUENCE [LARGE SCALE GENOMIC DNA]</scope>
    <source>
        <strain evidence="3 4">TM138-S3</strain>
    </source>
</reference>
<proteinExistence type="predicted"/>
<evidence type="ECO:0000259" key="2">
    <source>
        <dbReference type="Pfam" id="PF25484"/>
    </source>
</evidence>
<dbReference type="InterPro" id="IPR057229">
    <property type="entry name" value="DUF7907"/>
</dbReference>
<comment type="caution">
    <text evidence="3">The sequence shown here is derived from an EMBL/GenBank/DDBJ whole genome shotgun (WGS) entry which is preliminary data.</text>
</comment>
<evidence type="ECO:0000313" key="4">
    <source>
        <dbReference type="Proteomes" id="UP000803884"/>
    </source>
</evidence>
<protein>
    <recommendedName>
        <fullName evidence="2">DUF7907 domain-containing protein</fullName>
    </recommendedName>
</protein>
<accession>A0AB34KRZ7</accession>
<dbReference type="Pfam" id="PF25484">
    <property type="entry name" value="DUF7907"/>
    <property type="match status" value="1"/>
</dbReference>
<evidence type="ECO:0000256" key="1">
    <source>
        <dbReference type="SAM" id="SignalP"/>
    </source>
</evidence>
<evidence type="ECO:0000313" key="3">
    <source>
        <dbReference type="EMBL" id="KAL1587503.1"/>
    </source>
</evidence>
<sequence length="195" mass="21476">MYSLPLIALASLATIALGALNNTLEYRLKTEVKPHQRGKRFYDSLYLYSYHTGAGLGDATFSRNSSLGIKGFLNPTNTSAPEAPNYVQEFDLGTEFAWSMYLAESDTAYSGWQPVRVDAGDGGSSTRGDGDGFFINSTGLQWTSAPGENASLDSFGGWIICDWWHGVPQLFFKLSYYDSPLPSSCADIYLRPEYI</sequence>
<name>A0AB34KRZ7_9PEZI</name>
<gene>
    <name evidence="3" type="ORF">WHR41_03949</name>
</gene>
<keyword evidence="4" id="KW-1185">Reference proteome</keyword>
<feature type="chain" id="PRO_5044318976" description="DUF7907 domain-containing protein" evidence="1">
    <location>
        <begin position="19"/>
        <end position="195"/>
    </location>
</feature>
<dbReference type="RefSeq" id="XP_069230608.1">
    <property type="nucleotide sequence ID" value="XM_069372555.1"/>
</dbReference>
<feature type="domain" description="DUF7907" evidence="2">
    <location>
        <begin position="25"/>
        <end position="194"/>
    </location>
</feature>
<keyword evidence="1" id="KW-0732">Signal</keyword>